<dbReference type="EMBL" id="DS268412">
    <property type="protein sequence ID" value="EFP05362.1"/>
    <property type="molecule type" value="Genomic_DNA"/>
</dbReference>
<dbReference type="OMA" id="WRTIEVS"/>
<dbReference type="InParanoid" id="E3LNH9"/>
<proteinExistence type="predicted"/>
<accession>E3LNH9</accession>
<gene>
    <name evidence="1" type="ORF">CRE_27417</name>
</gene>
<dbReference type="eggNOG" id="ENOG502THR1">
    <property type="taxonomic scope" value="Eukaryota"/>
</dbReference>
<name>E3LNH9_CAERE</name>
<keyword evidence="2" id="KW-1185">Reference proteome</keyword>
<dbReference type="Proteomes" id="UP000008281">
    <property type="component" value="Unassembled WGS sequence"/>
</dbReference>
<sequence length="230" mass="26364">MGRDYWGQFLKDSEKVVRDTNDIIRKNYETIVENFGDETRRMIKRIDCLNKLIDMELQLKTESTESSIPDEKKKQFLEIMETVHRIVDSLQNINALCNPLIGEQPHVNPGAHESDISRLETDRENLRNQINCFRQTVVGSENVFAPQLTFLTQVESILQGRALRTICFELRNVIDGGDSESVKKYGGLAEAILQQMDGHICMLDWELKNDNGSYQLLPAEPEGDNNTTLF</sequence>
<evidence type="ECO:0000313" key="1">
    <source>
        <dbReference type="EMBL" id="EFP05362.1"/>
    </source>
</evidence>
<organism evidence="2">
    <name type="scientific">Caenorhabditis remanei</name>
    <name type="common">Caenorhabditis vulgaris</name>
    <dbReference type="NCBI Taxonomy" id="31234"/>
    <lineage>
        <taxon>Eukaryota</taxon>
        <taxon>Metazoa</taxon>
        <taxon>Ecdysozoa</taxon>
        <taxon>Nematoda</taxon>
        <taxon>Chromadorea</taxon>
        <taxon>Rhabditida</taxon>
        <taxon>Rhabditina</taxon>
        <taxon>Rhabditomorpha</taxon>
        <taxon>Rhabditoidea</taxon>
        <taxon>Rhabditidae</taxon>
        <taxon>Peloderinae</taxon>
        <taxon>Caenorhabditis</taxon>
    </lineage>
</organism>
<dbReference type="AlphaFoldDB" id="E3LNH9"/>
<evidence type="ECO:0000313" key="2">
    <source>
        <dbReference type="Proteomes" id="UP000008281"/>
    </source>
</evidence>
<dbReference type="STRING" id="31234.E3LNH9"/>
<reference evidence="1" key="1">
    <citation type="submission" date="2007-07" db="EMBL/GenBank/DDBJ databases">
        <title>PCAP assembly of the Caenorhabditis remanei genome.</title>
        <authorList>
            <consortium name="The Caenorhabditis remanei Sequencing Consortium"/>
            <person name="Wilson R.K."/>
        </authorList>
    </citation>
    <scope>NUCLEOTIDE SEQUENCE [LARGE SCALE GENOMIC DNA]</scope>
    <source>
        <strain evidence="1">PB4641</strain>
    </source>
</reference>
<dbReference type="OrthoDB" id="5864840at2759"/>
<dbReference type="HOGENOM" id="CLU_1230867_0_0_1"/>
<protein>
    <submittedName>
        <fullName evidence="1">Uncharacterized protein</fullName>
    </submittedName>
</protein>